<keyword evidence="5 6" id="KW-0833">Ubl conjugation pathway</keyword>
<evidence type="ECO:0000256" key="7">
    <source>
        <dbReference type="SAM" id="MobiDB-lite"/>
    </source>
</evidence>
<proteinExistence type="predicted"/>
<comment type="caution">
    <text evidence="9">The sequence shown here is derived from an EMBL/GenBank/DDBJ whole genome shotgun (WGS) entry which is preliminary data.</text>
</comment>
<dbReference type="SUPFAM" id="SSF56204">
    <property type="entry name" value="Hect, E3 ligase catalytic domain"/>
    <property type="match status" value="1"/>
</dbReference>
<dbReference type="EC" id="2.3.2.26" evidence="3"/>
<accession>A0A812VB50</accession>
<reference evidence="9" key="1">
    <citation type="submission" date="2021-02" db="EMBL/GenBank/DDBJ databases">
        <authorList>
            <person name="Dougan E. K."/>
            <person name="Rhodes N."/>
            <person name="Thang M."/>
            <person name="Chan C."/>
        </authorList>
    </citation>
    <scope>NUCLEOTIDE SEQUENCE</scope>
</reference>
<dbReference type="Proteomes" id="UP000649617">
    <property type="component" value="Unassembled WGS sequence"/>
</dbReference>
<dbReference type="InterPro" id="IPR000569">
    <property type="entry name" value="HECT_dom"/>
</dbReference>
<dbReference type="Pfam" id="PF00632">
    <property type="entry name" value="HECT"/>
    <property type="match status" value="1"/>
</dbReference>
<evidence type="ECO:0000313" key="10">
    <source>
        <dbReference type="Proteomes" id="UP000649617"/>
    </source>
</evidence>
<feature type="region of interest" description="Disordered" evidence="7">
    <location>
        <begin position="307"/>
        <end position="333"/>
    </location>
</feature>
<organism evidence="9 10">
    <name type="scientific">Symbiodinium pilosum</name>
    <name type="common">Dinoflagellate</name>
    <dbReference type="NCBI Taxonomy" id="2952"/>
    <lineage>
        <taxon>Eukaryota</taxon>
        <taxon>Sar</taxon>
        <taxon>Alveolata</taxon>
        <taxon>Dinophyceae</taxon>
        <taxon>Suessiales</taxon>
        <taxon>Symbiodiniaceae</taxon>
        <taxon>Symbiodinium</taxon>
    </lineage>
</organism>
<evidence type="ECO:0000313" key="9">
    <source>
        <dbReference type="EMBL" id="CAE7608971.1"/>
    </source>
</evidence>
<dbReference type="PROSITE" id="PS50237">
    <property type="entry name" value="HECT"/>
    <property type="match status" value="1"/>
</dbReference>
<sequence length="603" mass="68895">MEAILDREFYHCSRDCDVDFCRNCHAELQEVLDKHFTARSSTMPTAHLVERMLWTMHVTDELAWQIVHRTQHERMTLASALAEELPLGMFSDLVTAVVDVCNAKVLYNASNGAVTSSVSRSYMQQERYEQQSCPLYEDDCFWKTVGLLQFLYASNTLRKELPDCVQCEGEQRPSVSALSFVPEAINQCRPEVEWEHWSRRRETGALPNILASQNFTTESQEFRCLAAHANILPINFRRSCVVQDVRQCCCDAVGHAWQELLARRVIVGREPEILVADLEAFLCEETGEAKGKAQERADMDALQMMPREPEGSGRLQQQSNTETNEAEGRETATRATSAQLLRLPFHVAFRGEDGQGPGVRKEFFHVATRAFLTLLFEEVCSRQYWFKMVDRPGAFFVIGLRQVLDYQGPDILEHFGELGWERTGRLHGQQLTQASKTDFVDAYIEWHLSDRVEAQFKPFSRGFKLVIGDSDMLRMLDAEQLEWIVSGAQRPVDMAAVRSRADHEGWSLEEQASYLEPFWDFIEGLSEDEKKRFLIFVTASDRMPMRGWSSLRILVQKNGSGDDRLPTAYTCFSLLLLPLYSSVEVLKKNMLLGMTNSEGFGLK</sequence>
<keyword evidence="10" id="KW-1185">Reference proteome</keyword>
<dbReference type="OrthoDB" id="5981550at2759"/>
<dbReference type="InterPro" id="IPR035983">
    <property type="entry name" value="Hect_E3_ubiquitin_ligase"/>
</dbReference>
<dbReference type="FunFam" id="3.30.2410.10:FF:000003">
    <property type="entry name" value="probable E3 ubiquitin-protein ligase HERC4 isoform X1"/>
    <property type="match status" value="1"/>
</dbReference>
<dbReference type="GO" id="GO:0005737">
    <property type="term" value="C:cytoplasm"/>
    <property type="evidence" value="ECO:0007669"/>
    <property type="project" value="TreeGrafter"/>
</dbReference>
<feature type="active site" description="Glycyl thioester intermediate" evidence="6">
    <location>
        <position position="571"/>
    </location>
</feature>
<evidence type="ECO:0000256" key="4">
    <source>
        <dbReference type="ARBA" id="ARBA00022679"/>
    </source>
</evidence>
<name>A0A812VB50_SYMPI</name>
<dbReference type="PANTHER" id="PTHR11254:SF444">
    <property type="entry name" value="HECT DOMAIN CONTAINING UBIQUITIN LIGASE"/>
    <property type="match status" value="1"/>
</dbReference>
<evidence type="ECO:0000256" key="1">
    <source>
        <dbReference type="ARBA" id="ARBA00000885"/>
    </source>
</evidence>
<dbReference type="PANTHER" id="PTHR11254">
    <property type="entry name" value="HECT DOMAIN UBIQUITIN-PROTEIN LIGASE"/>
    <property type="match status" value="1"/>
</dbReference>
<dbReference type="GO" id="GO:0061630">
    <property type="term" value="F:ubiquitin protein ligase activity"/>
    <property type="evidence" value="ECO:0007669"/>
    <property type="project" value="UniProtKB-EC"/>
</dbReference>
<evidence type="ECO:0000256" key="6">
    <source>
        <dbReference type="PROSITE-ProRule" id="PRU00104"/>
    </source>
</evidence>
<dbReference type="GO" id="GO:0016567">
    <property type="term" value="P:protein ubiquitination"/>
    <property type="evidence" value="ECO:0007669"/>
    <property type="project" value="TreeGrafter"/>
</dbReference>
<dbReference type="GO" id="GO:0006511">
    <property type="term" value="P:ubiquitin-dependent protein catabolic process"/>
    <property type="evidence" value="ECO:0007669"/>
    <property type="project" value="TreeGrafter"/>
</dbReference>
<dbReference type="InterPro" id="IPR050409">
    <property type="entry name" value="E3_ubiq-protein_ligase"/>
</dbReference>
<comment type="catalytic activity">
    <reaction evidence="1">
        <text>S-ubiquitinyl-[E2 ubiquitin-conjugating enzyme]-L-cysteine + [acceptor protein]-L-lysine = [E2 ubiquitin-conjugating enzyme]-L-cysteine + N(6)-ubiquitinyl-[acceptor protein]-L-lysine.</text>
        <dbReference type="EC" id="2.3.2.26"/>
    </reaction>
</comment>
<evidence type="ECO:0000256" key="2">
    <source>
        <dbReference type="ARBA" id="ARBA00004906"/>
    </source>
</evidence>
<feature type="domain" description="HECT" evidence="8">
    <location>
        <begin position="431"/>
        <end position="603"/>
    </location>
</feature>
<evidence type="ECO:0000256" key="5">
    <source>
        <dbReference type="ARBA" id="ARBA00022786"/>
    </source>
</evidence>
<evidence type="ECO:0000259" key="8">
    <source>
        <dbReference type="PROSITE" id="PS50237"/>
    </source>
</evidence>
<protein>
    <recommendedName>
        <fullName evidence="3">HECT-type E3 ubiquitin transferase</fullName>
        <ecNumber evidence="3">2.3.2.26</ecNumber>
    </recommendedName>
</protein>
<keyword evidence="4" id="KW-0808">Transferase</keyword>
<dbReference type="Gene3D" id="3.30.2410.10">
    <property type="entry name" value="Hect, E3 ligase catalytic domain"/>
    <property type="match status" value="1"/>
</dbReference>
<dbReference type="EMBL" id="CAJNIZ010040913">
    <property type="protein sequence ID" value="CAE7608971.1"/>
    <property type="molecule type" value="Genomic_DNA"/>
</dbReference>
<dbReference type="AlphaFoldDB" id="A0A812VB50"/>
<feature type="compositionally biased region" description="Polar residues" evidence="7">
    <location>
        <begin position="314"/>
        <end position="323"/>
    </location>
</feature>
<gene>
    <name evidence="9" type="primary">Ube3a</name>
    <name evidence="9" type="ORF">SPIL2461_LOCUS16074</name>
</gene>
<dbReference type="SMART" id="SM00119">
    <property type="entry name" value="HECTc"/>
    <property type="match status" value="1"/>
</dbReference>
<evidence type="ECO:0000256" key="3">
    <source>
        <dbReference type="ARBA" id="ARBA00012485"/>
    </source>
</evidence>
<comment type="pathway">
    <text evidence="2">Protein modification; protein ubiquitination.</text>
</comment>